<dbReference type="Proteomes" id="UP000701801">
    <property type="component" value="Unassembled WGS sequence"/>
</dbReference>
<sequence length="805" mass="86483">MAIAFNPFAMPPSSVALLFSLVLGLTNAMPWPQPARTAAYVADEWTPRPTPMPRDPAKLFKRSSVAVAVCGWAGGNLAYPAQCGSGSSCVHDTMHGFVGCCTTKGPCTQGVYTTCIDNTSPGWEIAAAPVNDGVMKCIGADLCYKNSYPGGYSQYQCGNPALATAIETAFIGQPTEVKLQVVFTGVTFDAAPIETVQPSGPSTIDPYVTETAVVEPGMDPAAAQGTAEASSGSSANAGTVAGGTIAGIAAVALFGALGFWCLRRRQKHDQGRRKSSFFNTSKRDIFGPRRLSFKAVRQSAHMDDIVSPMTGIPENGRSFTNASSYLAAGGAGGVMQRQGVSFSSISRGSPFADENARQPSTVPTEFSVGTRENPFLDREEYVIDPEPRALSQRSRYSIPPRNQTPSPAPLEAAREQKLPLVEEQLVEEIEDFSRSWNDAVRENNNFDQSDTTKEFAQPQPESTSGLGISHGRTADREARTEMLREAKIESFRAMAHPQPPSLQTKQHVHWESPQLRSASSDVSSLHNTPIQPQLRIMNTHYASNSNTSLPATPTITIPTNSNLERPIHPLEIEAYRQSMESGRSRLNSNTPSTHNLQRPIHPLEIEAYRRSMESGRSRSDSNDTMVNATSERKSSVYSLRPLPPPKSPRRGSSPLSTPVNPKHVSFGLTGAISGALNDSDGWRGSGLDGRGWSPAWSGIGGGWLEGQSGMAMSTLDENRVLDTNVPPDGPAELDGQARRVSNASRIARGSVSSQRTSSISHTHTHTRGLSSLSSQQRKSADDVPVMNSPSQLKTDRGRGRGGTFG</sequence>
<reference evidence="3" key="1">
    <citation type="submission" date="2021-07" db="EMBL/GenBank/DDBJ databases">
        <authorList>
            <person name="Durling M."/>
        </authorList>
    </citation>
    <scope>NUCLEOTIDE SEQUENCE</scope>
</reference>
<feature type="region of interest" description="Disordered" evidence="1">
    <location>
        <begin position="611"/>
        <end position="662"/>
    </location>
</feature>
<comment type="caution">
    <text evidence="3">The sequence shown here is derived from an EMBL/GenBank/DDBJ whole genome shotgun (WGS) entry which is preliminary data.</text>
</comment>
<feature type="compositionally biased region" description="Basic and acidic residues" evidence="1">
    <location>
        <begin position="611"/>
        <end position="621"/>
    </location>
</feature>
<feature type="chain" id="PRO_5040454977" evidence="2">
    <location>
        <begin position="29"/>
        <end position="805"/>
    </location>
</feature>
<feature type="signal peptide" evidence="2">
    <location>
        <begin position="1"/>
        <end position="28"/>
    </location>
</feature>
<feature type="region of interest" description="Disordered" evidence="1">
    <location>
        <begin position="720"/>
        <end position="805"/>
    </location>
</feature>
<accession>A0A9N9LP36</accession>
<feature type="region of interest" description="Disordered" evidence="1">
    <location>
        <begin position="443"/>
        <end position="477"/>
    </location>
</feature>
<feature type="region of interest" description="Disordered" evidence="1">
    <location>
        <begin position="349"/>
        <end position="368"/>
    </location>
</feature>
<name>A0A9N9LP36_9HELO</name>
<proteinExistence type="predicted"/>
<feature type="compositionally biased region" description="Polar residues" evidence="1">
    <location>
        <begin position="768"/>
        <end position="777"/>
    </location>
</feature>
<evidence type="ECO:0000313" key="3">
    <source>
        <dbReference type="EMBL" id="CAG8978800.1"/>
    </source>
</evidence>
<keyword evidence="4" id="KW-1185">Reference proteome</keyword>
<dbReference type="CDD" id="cd12087">
    <property type="entry name" value="TM_EGFR-like"/>
    <property type="match status" value="1"/>
</dbReference>
<protein>
    <submittedName>
        <fullName evidence="3">Uncharacterized protein</fullName>
    </submittedName>
</protein>
<evidence type="ECO:0000313" key="4">
    <source>
        <dbReference type="Proteomes" id="UP000701801"/>
    </source>
</evidence>
<keyword evidence="2" id="KW-0732">Signal</keyword>
<evidence type="ECO:0000256" key="1">
    <source>
        <dbReference type="SAM" id="MobiDB-lite"/>
    </source>
</evidence>
<dbReference type="OrthoDB" id="5386093at2759"/>
<feature type="compositionally biased region" description="Low complexity" evidence="1">
    <location>
        <begin position="748"/>
        <end position="761"/>
    </location>
</feature>
<evidence type="ECO:0000256" key="2">
    <source>
        <dbReference type="SAM" id="SignalP"/>
    </source>
</evidence>
<feature type="compositionally biased region" description="Polar residues" evidence="1">
    <location>
        <begin position="391"/>
        <end position="405"/>
    </location>
</feature>
<dbReference type="AlphaFoldDB" id="A0A9N9LP36"/>
<dbReference type="EMBL" id="CAJVRM010000281">
    <property type="protein sequence ID" value="CAG8978800.1"/>
    <property type="molecule type" value="Genomic_DNA"/>
</dbReference>
<organism evidence="3 4">
    <name type="scientific">Hymenoscyphus albidus</name>
    <dbReference type="NCBI Taxonomy" id="595503"/>
    <lineage>
        <taxon>Eukaryota</taxon>
        <taxon>Fungi</taxon>
        <taxon>Dikarya</taxon>
        <taxon>Ascomycota</taxon>
        <taxon>Pezizomycotina</taxon>
        <taxon>Leotiomycetes</taxon>
        <taxon>Helotiales</taxon>
        <taxon>Helotiaceae</taxon>
        <taxon>Hymenoscyphus</taxon>
    </lineage>
</organism>
<feature type="region of interest" description="Disordered" evidence="1">
    <location>
        <begin position="386"/>
        <end position="412"/>
    </location>
</feature>
<gene>
    <name evidence="3" type="ORF">HYALB_00012634</name>
</gene>